<dbReference type="InterPro" id="IPR011110">
    <property type="entry name" value="Reg_prop"/>
</dbReference>
<dbReference type="PROSITE" id="PS50883">
    <property type="entry name" value="EAL"/>
    <property type="match status" value="1"/>
</dbReference>
<dbReference type="PANTHER" id="PTHR44757:SF2">
    <property type="entry name" value="BIOFILM ARCHITECTURE MAINTENANCE PROTEIN MBAA"/>
    <property type="match status" value="1"/>
</dbReference>
<dbReference type="Gene3D" id="2.60.40.10">
    <property type="entry name" value="Immunoglobulins"/>
    <property type="match status" value="1"/>
</dbReference>
<dbReference type="EMBL" id="JAPJDZ010000043">
    <property type="protein sequence ID" value="MDP5137278.1"/>
    <property type="molecule type" value="Genomic_DNA"/>
</dbReference>
<dbReference type="InterPro" id="IPR001610">
    <property type="entry name" value="PAC"/>
</dbReference>
<dbReference type="Gene3D" id="3.20.20.450">
    <property type="entry name" value="EAL domain"/>
    <property type="match status" value="1"/>
</dbReference>
<dbReference type="InterPro" id="IPR052155">
    <property type="entry name" value="Biofilm_reg_signaling"/>
</dbReference>
<dbReference type="SUPFAM" id="SSF63829">
    <property type="entry name" value="Calcium-dependent phosphotriesterase"/>
    <property type="match status" value="3"/>
</dbReference>
<dbReference type="Pfam" id="PF08447">
    <property type="entry name" value="PAS_3"/>
    <property type="match status" value="1"/>
</dbReference>
<dbReference type="NCBIfam" id="TIGR00229">
    <property type="entry name" value="sensory_box"/>
    <property type="match status" value="1"/>
</dbReference>
<evidence type="ECO:0000259" key="4">
    <source>
        <dbReference type="PROSITE" id="PS50887"/>
    </source>
</evidence>
<dbReference type="InterPro" id="IPR029787">
    <property type="entry name" value="Nucleotide_cyclase"/>
</dbReference>
<dbReference type="SMART" id="SM00086">
    <property type="entry name" value="PAC"/>
    <property type="match status" value="2"/>
</dbReference>
<dbReference type="PROSITE" id="PS50113">
    <property type="entry name" value="PAC"/>
    <property type="match status" value="1"/>
</dbReference>
<name>A0ABT9I1N9_9GAMM</name>
<dbReference type="CDD" id="cd01948">
    <property type="entry name" value="EAL"/>
    <property type="match status" value="1"/>
</dbReference>
<dbReference type="Gene3D" id="3.30.70.270">
    <property type="match status" value="1"/>
</dbReference>
<dbReference type="Pfam" id="PF13426">
    <property type="entry name" value="PAS_9"/>
    <property type="match status" value="1"/>
</dbReference>
<evidence type="ECO:0000313" key="5">
    <source>
        <dbReference type="EMBL" id="MDP5137278.1"/>
    </source>
</evidence>
<dbReference type="Pfam" id="PF07494">
    <property type="entry name" value="Reg_prop"/>
    <property type="match status" value="1"/>
</dbReference>
<organism evidence="5 6">
    <name type="scientific">Rheinheimera baltica</name>
    <dbReference type="NCBI Taxonomy" id="67576"/>
    <lineage>
        <taxon>Bacteria</taxon>
        <taxon>Pseudomonadati</taxon>
        <taxon>Pseudomonadota</taxon>
        <taxon>Gammaproteobacteria</taxon>
        <taxon>Chromatiales</taxon>
        <taxon>Chromatiaceae</taxon>
        <taxon>Rheinheimera</taxon>
    </lineage>
</organism>
<dbReference type="InterPro" id="IPR043128">
    <property type="entry name" value="Rev_trsase/Diguanyl_cyclase"/>
</dbReference>
<dbReference type="SMART" id="SM00052">
    <property type="entry name" value="EAL"/>
    <property type="match status" value="1"/>
</dbReference>
<dbReference type="InterPro" id="IPR015943">
    <property type="entry name" value="WD40/YVTN_repeat-like_dom_sf"/>
</dbReference>
<feature type="domain" description="GGDEF" evidence="4">
    <location>
        <begin position="1114"/>
        <end position="1247"/>
    </location>
</feature>
<evidence type="ECO:0000259" key="2">
    <source>
        <dbReference type="PROSITE" id="PS50113"/>
    </source>
</evidence>
<sequence>MNFLPHLLCYFAFSLLLTLSSAVASPLLRPLTPDQGLSQGSIRDLLLDKEGFLWLATDGGVNRYDSTSVTHITAQGYQLKALSFSSLLQDSSGKIWASSDHAGIYRFNQDKALFELFMPMPTEPNSELPVPHNIAAVLEYDTNTLLFVMDDALYRLPLDTAVPERIFSLSEQGIENGWLRTAAVVNGHIFIAAFNGLYHFDTASKEATRLPHLTASMSTSEKSKIEDQQHVKQLKFKHNRLWIGTVEGLYSIGLADIEAYLEHDVTYTPLQHIARQNIWQLLWQNEQALVATEQGLFSLSLADNSLTNVIRFTDSAMDLYNNNIIDFVADNYGGYWLGSRDDGAFYWHPRGNAFSNITRNYAVASGLSNEKVFSLAVEGNKTLWVGTNNGLNQVDITTNNVQQYLVNPDTKAIFHGGNIYQIYPDAPGKLWLLSALGLRYFDYITNTLTMPPANDDKAARILAEQTSFIYRTDEQFYLYANNAFFIYTPKKADLTALPELDGVFSASLFGGFIGEVSANGQLLLSAADQLWLYDTERKQARMFYQHPQFKPELNRQADGLVIDRNGVLWIGCYGLGLFAFDRESLTLQHHFDSSNALLSDDAYALQTDAEGNIWFSSHIGISRLNPDTLQIEHFSKADGLPTYEYNGTASAKLPDGRLAFGSMRGVTLVTPSDLTTEHERPTAMITGISVQAGELSALNGNLNERHITLSYQDLGITLNFSSMNFRDAHKMQYRFWLEGQRELQYPIQTSSKVAFPQLESGDYVFNVVSISPTNGLESTPARLFLHVLPSPWLSNWALAAYFLLAMFAAFRFYQYRRRQHDEITAAHEKVQQSALRMMQALASVNSGAWEWNASTDQLFAKRIYNMLGYSEQLNPLSLQQHISLIHPDDVQNFNNQWQRFLQQPTSGFDCTYRLQHKDGNWLWFRDIGKATDMVHVDNVTKVIGTYSNITETRANQEKARLFGEAFQQTRDWVVILDSHQRVIAANQSFTTAFGNIEQYLDQPRVHHLGISLKRRRFYTKLLRELQSGEHWQGEEQVITPDGRERPTLINISAIGEQQQQTFFVLVFTDITAQKMAEDELRYLANYDALTGLPNRALLMDRIYHGIDQAKRDKRSLALCFIDLDRFKQINDSLGHDVGDLLLKEVARRLTEALRDSDTVARLGGDEFVVLLEGYKNEDNISHVTRKMLTVVGEPMQLATHTVGVSPSIGIAVYPDDAINATELLKHADVAMYHAKEAGRNNFQFFTEEMNEKAHMRLAKETRLRNALHNDEFINYYQPIINSQTRQVVGAEVLLRWQSAEGMVSPAEFIPLAEELRLIINMTQQILERALSALKQWHNDGHQIYLSVNLSTQHLEQPALAEQTRALLKKYELPASCLRFEVTESALMRDHQSAIDTMLALSKLGVQLALDDFGTGYSSLKYLKELPIDGIKIDRSFVKDIGIDNSDETIIEAMLSMAGSLGMYCVAEGVETEQQLAFFNRRGCYLIQGFLFAKPMPAEALLTFLQHEHDNL</sequence>
<evidence type="ECO:0000313" key="6">
    <source>
        <dbReference type="Proteomes" id="UP001231109"/>
    </source>
</evidence>
<dbReference type="Proteomes" id="UP001231109">
    <property type="component" value="Unassembled WGS sequence"/>
</dbReference>
<feature type="domain" description="EAL" evidence="3">
    <location>
        <begin position="1256"/>
        <end position="1508"/>
    </location>
</feature>
<dbReference type="CDD" id="cd01949">
    <property type="entry name" value="GGDEF"/>
    <property type="match status" value="1"/>
</dbReference>
<gene>
    <name evidence="5" type="ORF">ORJ04_15085</name>
</gene>
<feature type="chain" id="PRO_5047059704" evidence="1">
    <location>
        <begin position="25"/>
        <end position="1511"/>
    </location>
</feature>
<evidence type="ECO:0000259" key="3">
    <source>
        <dbReference type="PROSITE" id="PS50883"/>
    </source>
</evidence>
<dbReference type="SUPFAM" id="SSF141868">
    <property type="entry name" value="EAL domain-like"/>
    <property type="match status" value="1"/>
</dbReference>
<keyword evidence="6" id="KW-1185">Reference proteome</keyword>
<reference evidence="5 6" key="1">
    <citation type="submission" date="2022-11" db="EMBL/GenBank/DDBJ databases">
        <title>Viruses from the air-sea interface of a natural surface slick.</title>
        <authorList>
            <person name="Rahlff J."/>
            <person name="Holmfeldt K."/>
        </authorList>
    </citation>
    <scope>NUCLEOTIDE SEQUENCE [LARGE SCALE GENOMIC DNA]</scope>
    <source>
        <strain evidence="5 6">SMS4</strain>
    </source>
</reference>
<proteinExistence type="predicted"/>
<dbReference type="InterPro" id="IPR035919">
    <property type="entry name" value="EAL_sf"/>
</dbReference>
<accession>A0ABT9I1N9</accession>
<dbReference type="Pfam" id="PF00990">
    <property type="entry name" value="GGDEF"/>
    <property type="match status" value="1"/>
</dbReference>
<comment type="caution">
    <text evidence="5">The sequence shown here is derived from an EMBL/GenBank/DDBJ whole genome shotgun (WGS) entry which is preliminary data.</text>
</comment>
<dbReference type="NCBIfam" id="TIGR00254">
    <property type="entry name" value="GGDEF"/>
    <property type="match status" value="1"/>
</dbReference>
<dbReference type="InterPro" id="IPR035965">
    <property type="entry name" value="PAS-like_dom_sf"/>
</dbReference>
<dbReference type="SUPFAM" id="SSF55073">
    <property type="entry name" value="Nucleotide cyclase"/>
    <property type="match status" value="1"/>
</dbReference>
<dbReference type="InterPro" id="IPR000700">
    <property type="entry name" value="PAS-assoc_C"/>
</dbReference>
<feature type="signal peptide" evidence="1">
    <location>
        <begin position="1"/>
        <end position="24"/>
    </location>
</feature>
<dbReference type="PANTHER" id="PTHR44757">
    <property type="entry name" value="DIGUANYLATE CYCLASE DGCP"/>
    <property type="match status" value="1"/>
</dbReference>
<dbReference type="InterPro" id="IPR001633">
    <property type="entry name" value="EAL_dom"/>
</dbReference>
<dbReference type="SUPFAM" id="SSF55785">
    <property type="entry name" value="PYP-like sensor domain (PAS domain)"/>
    <property type="match status" value="2"/>
</dbReference>
<feature type="domain" description="PAC" evidence="2">
    <location>
        <begin position="1031"/>
        <end position="1082"/>
    </location>
</feature>
<dbReference type="Gene3D" id="3.30.450.20">
    <property type="entry name" value="PAS domain"/>
    <property type="match status" value="2"/>
</dbReference>
<dbReference type="PROSITE" id="PS50887">
    <property type="entry name" value="GGDEF"/>
    <property type="match status" value="1"/>
</dbReference>
<protein>
    <submittedName>
        <fullName evidence="5">EAL domain-containing protein</fullName>
    </submittedName>
</protein>
<dbReference type="InterPro" id="IPR000160">
    <property type="entry name" value="GGDEF_dom"/>
</dbReference>
<dbReference type="InterPro" id="IPR013655">
    <property type="entry name" value="PAS_fold_3"/>
</dbReference>
<dbReference type="CDD" id="cd00130">
    <property type="entry name" value="PAS"/>
    <property type="match status" value="2"/>
</dbReference>
<dbReference type="RefSeq" id="WP_305976655.1">
    <property type="nucleotide sequence ID" value="NZ_JAPJDZ010000043.1"/>
</dbReference>
<dbReference type="SMART" id="SM00267">
    <property type="entry name" value="GGDEF"/>
    <property type="match status" value="1"/>
</dbReference>
<dbReference type="Pfam" id="PF00563">
    <property type="entry name" value="EAL"/>
    <property type="match status" value="1"/>
</dbReference>
<keyword evidence="1" id="KW-0732">Signal</keyword>
<dbReference type="InterPro" id="IPR013783">
    <property type="entry name" value="Ig-like_fold"/>
</dbReference>
<dbReference type="InterPro" id="IPR000014">
    <property type="entry name" value="PAS"/>
</dbReference>
<evidence type="ECO:0000256" key="1">
    <source>
        <dbReference type="SAM" id="SignalP"/>
    </source>
</evidence>
<dbReference type="Gene3D" id="2.130.10.10">
    <property type="entry name" value="YVTN repeat-like/Quinoprotein amine dehydrogenase"/>
    <property type="match status" value="3"/>
</dbReference>